<evidence type="ECO:0000313" key="8">
    <source>
        <dbReference type="EMBL" id="MBW0559728.1"/>
    </source>
</evidence>
<evidence type="ECO:0000256" key="4">
    <source>
        <dbReference type="ARBA" id="ARBA00022759"/>
    </source>
</evidence>
<sequence>MIVDTGASDYALGAVLSQVSDSGKHPIAFDSHKLLPEELNYEINDKEIVGIVWALKRWRAFLISCSSPFKVLTNHFPLQYYTPSKILTHCKACWAEFPSEFHFSIAYHPGCLETLPDAL</sequence>
<dbReference type="OrthoDB" id="3029806at2759"/>
<dbReference type="AlphaFoldDB" id="A0A9Q3PF50"/>
<evidence type="ECO:0000256" key="5">
    <source>
        <dbReference type="ARBA" id="ARBA00022801"/>
    </source>
</evidence>
<feature type="domain" description="Reverse transcriptase RNase H-like" evidence="7">
    <location>
        <begin position="1"/>
        <end position="100"/>
    </location>
</feature>
<dbReference type="Pfam" id="PF17917">
    <property type="entry name" value="RT_RNaseH"/>
    <property type="match status" value="1"/>
</dbReference>
<proteinExistence type="predicted"/>
<dbReference type="PANTHER" id="PTHR34072">
    <property type="entry name" value="ENZYMATIC POLYPROTEIN-RELATED"/>
    <property type="match status" value="1"/>
</dbReference>
<dbReference type="GO" id="GO:0004519">
    <property type="term" value="F:endonuclease activity"/>
    <property type="evidence" value="ECO:0007669"/>
    <property type="project" value="UniProtKB-KW"/>
</dbReference>
<name>A0A9Q3PF50_9BASI</name>
<dbReference type="CDD" id="cd09274">
    <property type="entry name" value="RNase_HI_RT_Ty3"/>
    <property type="match status" value="1"/>
</dbReference>
<dbReference type="InterPro" id="IPR041373">
    <property type="entry name" value="RT_RNaseH"/>
</dbReference>
<evidence type="ECO:0000259" key="7">
    <source>
        <dbReference type="Pfam" id="PF17917"/>
    </source>
</evidence>
<accession>A0A9Q3PF50</accession>
<keyword evidence="2" id="KW-0548">Nucleotidyltransferase</keyword>
<keyword evidence="5" id="KW-0378">Hydrolase</keyword>
<dbReference type="InterPro" id="IPR043502">
    <property type="entry name" value="DNA/RNA_pol_sf"/>
</dbReference>
<dbReference type="EMBL" id="AVOT02068517">
    <property type="protein sequence ID" value="MBW0559728.1"/>
    <property type="molecule type" value="Genomic_DNA"/>
</dbReference>
<keyword evidence="1" id="KW-0808">Transferase</keyword>
<comment type="caution">
    <text evidence="8">The sequence shown here is derived from an EMBL/GenBank/DDBJ whole genome shotgun (WGS) entry which is preliminary data.</text>
</comment>
<keyword evidence="4" id="KW-0255">Endonuclease</keyword>
<dbReference type="GO" id="GO:0016787">
    <property type="term" value="F:hydrolase activity"/>
    <property type="evidence" value="ECO:0007669"/>
    <property type="project" value="UniProtKB-KW"/>
</dbReference>
<evidence type="ECO:0000256" key="6">
    <source>
        <dbReference type="ARBA" id="ARBA00022918"/>
    </source>
</evidence>
<evidence type="ECO:0000313" key="9">
    <source>
        <dbReference type="Proteomes" id="UP000765509"/>
    </source>
</evidence>
<dbReference type="PANTHER" id="PTHR34072:SF52">
    <property type="entry name" value="RIBONUCLEASE H"/>
    <property type="match status" value="1"/>
</dbReference>
<evidence type="ECO:0000256" key="2">
    <source>
        <dbReference type="ARBA" id="ARBA00022695"/>
    </source>
</evidence>
<keyword evidence="9" id="KW-1185">Reference proteome</keyword>
<gene>
    <name evidence="8" type="ORF">O181_099443</name>
</gene>
<evidence type="ECO:0000256" key="1">
    <source>
        <dbReference type="ARBA" id="ARBA00022679"/>
    </source>
</evidence>
<dbReference type="Proteomes" id="UP000765509">
    <property type="component" value="Unassembled WGS sequence"/>
</dbReference>
<evidence type="ECO:0000256" key="3">
    <source>
        <dbReference type="ARBA" id="ARBA00022722"/>
    </source>
</evidence>
<keyword evidence="3" id="KW-0540">Nuclease</keyword>
<dbReference type="GO" id="GO:0003964">
    <property type="term" value="F:RNA-directed DNA polymerase activity"/>
    <property type="evidence" value="ECO:0007669"/>
    <property type="project" value="UniProtKB-KW"/>
</dbReference>
<reference evidence="8" key="1">
    <citation type="submission" date="2021-03" db="EMBL/GenBank/DDBJ databases">
        <title>Draft genome sequence of rust myrtle Austropuccinia psidii MF-1, a brazilian biotype.</title>
        <authorList>
            <person name="Quecine M.C."/>
            <person name="Pachon D.M.R."/>
            <person name="Bonatelli M.L."/>
            <person name="Correr F.H."/>
            <person name="Franceschini L.M."/>
            <person name="Leite T.F."/>
            <person name="Margarido G.R.A."/>
            <person name="Almeida C.A."/>
            <person name="Ferrarezi J.A."/>
            <person name="Labate C.A."/>
        </authorList>
    </citation>
    <scope>NUCLEOTIDE SEQUENCE</scope>
    <source>
        <strain evidence="8">MF-1</strain>
    </source>
</reference>
<keyword evidence="6" id="KW-0695">RNA-directed DNA polymerase</keyword>
<organism evidence="8 9">
    <name type="scientific">Austropuccinia psidii MF-1</name>
    <dbReference type="NCBI Taxonomy" id="1389203"/>
    <lineage>
        <taxon>Eukaryota</taxon>
        <taxon>Fungi</taxon>
        <taxon>Dikarya</taxon>
        <taxon>Basidiomycota</taxon>
        <taxon>Pucciniomycotina</taxon>
        <taxon>Pucciniomycetes</taxon>
        <taxon>Pucciniales</taxon>
        <taxon>Sphaerophragmiaceae</taxon>
        <taxon>Austropuccinia</taxon>
    </lineage>
</organism>
<protein>
    <recommendedName>
        <fullName evidence="7">Reverse transcriptase RNase H-like domain-containing protein</fullName>
    </recommendedName>
</protein>
<dbReference type="SUPFAM" id="SSF56672">
    <property type="entry name" value="DNA/RNA polymerases"/>
    <property type="match status" value="1"/>
</dbReference>